<feature type="chain" id="PRO_5011763676" evidence="1">
    <location>
        <begin position="25"/>
        <end position="321"/>
    </location>
</feature>
<dbReference type="InterPro" id="IPR000421">
    <property type="entry name" value="FA58C"/>
</dbReference>
<dbReference type="AlphaFoldDB" id="A0A1G6JKD8"/>
<evidence type="ECO:0000259" key="2">
    <source>
        <dbReference type="Pfam" id="PF00754"/>
    </source>
</evidence>
<proteinExistence type="predicted"/>
<dbReference type="Proteomes" id="UP000198757">
    <property type="component" value="Unassembled WGS sequence"/>
</dbReference>
<protein>
    <submittedName>
        <fullName evidence="4">F5/8 type C domain-containing protein</fullName>
    </submittedName>
</protein>
<evidence type="ECO:0000256" key="1">
    <source>
        <dbReference type="SAM" id="SignalP"/>
    </source>
</evidence>
<feature type="signal peptide" evidence="1">
    <location>
        <begin position="1"/>
        <end position="24"/>
    </location>
</feature>
<keyword evidence="1" id="KW-0732">Signal</keyword>
<dbReference type="InterPro" id="IPR008979">
    <property type="entry name" value="Galactose-bd-like_sf"/>
</dbReference>
<dbReference type="OrthoDB" id="792783at2"/>
<feature type="domain" description="F5/8 type C" evidence="2">
    <location>
        <begin position="195"/>
        <end position="305"/>
    </location>
</feature>
<keyword evidence="5" id="KW-1185">Reference proteome</keyword>
<accession>A0A1G6JKD8</accession>
<dbReference type="Gene3D" id="2.60.40.1740">
    <property type="entry name" value="hypothetical protein (bacova_03559)"/>
    <property type="match status" value="1"/>
</dbReference>
<dbReference type="EMBL" id="FMZO01000001">
    <property type="protein sequence ID" value="SDC19219.1"/>
    <property type="molecule type" value="Genomic_DNA"/>
</dbReference>
<dbReference type="InterPro" id="IPR013728">
    <property type="entry name" value="BT_3987-like_N"/>
</dbReference>
<dbReference type="Pfam" id="PF00754">
    <property type="entry name" value="F5_F8_type_C"/>
    <property type="match status" value="1"/>
</dbReference>
<dbReference type="SUPFAM" id="SSF49785">
    <property type="entry name" value="Galactose-binding domain-like"/>
    <property type="match status" value="1"/>
</dbReference>
<name>A0A1G6JKD8_NIADE</name>
<feature type="domain" description="BT-3987-like N-terminal" evidence="3">
    <location>
        <begin position="68"/>
        <end position="152"/>
    </location>
</feature>
<dbReference type="Pfam" id="PF08522">
    <property type="entry name" value="BT_3987-like_N"/>
    <property type="match status" value="1"/>
</dbReference>
<dbReference type="Gene3D" id="2.60.120.260">
    <property type="entry name" value="Galactose-binding domain-like"/>
    <property type="match status" value="1"/>
</dbReference>
<dbReference type="STRING" id="1285928.SAMN04487894_101563"/>
<organism evidence="4 5">
    <name type="scientific">Niabella drilacis (strain DSM 25811 / CCM 8410 / CCUG 62505 / LMG 26954 / E90)</name>
    <dbReference type="NCBI Taxonomy" id="1285928"/>
    <lineage>
        <taxon>Bacteria</taxon>
        <taxon>Pseudomonadati</taxon>
        <taxon>Bacteroidota</taxon>
        <taxon>Chitinophagia</taxon>
        <taxon>Chitinophagales</taxon>
        <taxon>Chitinophagaceae</taxon>
        <taxon>Niabella</taxon>
    </lineage>
</organism>
<reference evidence="5" key="1">
    <citation type="submission" date="2016-10" db="EMBL/GenBank/DDBJ databases">
        <authorList>
            <person name="Varghese N."/>
            <person name="Submissions S."/>
        </authorList>
    </citation>
    <scope>NUCLEOTIDE SEQUENCE [LARGE SCALE GENOMIC DNA]</scope>
    <source>
        <strain evidence="5">DSM 25811 / CCM 8410 / LMG 26954 / E90</strain>
    </source>
</reference>
<sequence length="321" mass="35870">MKTINKIFFASVTCSLILLLGACGKSVFDKDYPGFDGKVLMAQASEGRNIIPLTMSSKPALLGFGASFGMSAKAAPKDIPVEFELKEDWIAQYNQKNNTQYIPLPQGSYSISGLSSVIKKGQTTSEPLTITIESKKLDVKEKYMFPITLKSVGWDNVDSASTTAWFRIDEIVRPERDVTSQATLSVNIDNSGGADANEGSKKVVDNNIDTKFYTGSFAPGLWMQLAFQKEISIGAYTLTSGNDEHVRDPKSWVFQGSDNASDWTNLDVQTNIVFSDFKQTKRFETDNQQTYKYYRIVINEKSGTNTSFQLSEWRVIEYFEQ</sequence>
<evidence type="ECO:0000313" key="5">
    <source>
        <dbReference type="Proteomes" id="UP000198757"/>
    </source>
</evidence>
<gene>
    <name evidence="4" type="ORF">SAMN04487894_101563</name>
</gene>
<dbReference type="PROSITE" id="PS51257">
    <property type="entry name" value="PROKAR_LIPOPROTEIN"/>
    <property type="match status" value="1"/>
</dbReference>
<evidence type="ECO:0000259" key="3">
    <source>
        <dbReference type="Pfam" id="PF08522"/>
    </source>
</evidence>
<evidence type="ECO:0000313" key="4">
    <source>
        <dbReference type="EMBL" id="SDC19219.1"/>
    </source>
</evidence>
<dbReference type="RefSeq" id="WP_090388484.1">
    <property type="nucleotide sequence ID" value="NZ_FMZO01000001.1"/>
</dbReference>